<dbReference type="Pfam" id="PF13416">
    <property type="entry name" value="SBP_bac_8"/>
    <property type="match status" value="1"/>
</dbReference>
<keyword evidence="7" id="KW-1185">Reference proteome</keyword>
<evidence type="ECO:0000256" key="2">
    <source>
        <dbReference type="ARBA" id="ARBA00022729"/>
    </source>
</evidence>
<dbReference type="PANTHER" id="PTHR43649">
    <property type="entry name" value="ARABINOSE-BINDING PROTEIN-RELATED"/>
    <property type="match status" value="1"/>
</dbReference>
<evidence type="ECO:0000313" key="6">
    <source>
        <dbReference type="EMBL" id="OAA30731.1"/>
    </source>
</evidence>
<reference evidence="6 7" key="1">
    <citation type="submission" date="2014-02" db="EMBL/GenBank/DDBJ databases">
        <title>Kosmotoga genome sequencing.</title>
        <authorList>
            <person name="Pollo S.M."/>
            <person name="Charchuk R."/>
            <person name="Nesbo C.L."/>
        </authorList>
    </citation>
    <scope>NUCLEOTIDE SEQUENCE [LARGE SCALE GENOMIC DNA]</scope>
    <source>
        <strain evidence="6 7">S304</strain>
    </source>
</reference>
<evidence type="ECO:0000256" key="1">
    <source>
        <dbReference type="ARBA" id="ARBA00022475"/>
    </source>
</evidence>
<evidence type="ECO:0000313" key="7">
    <source>
        <dbReference type="Proteomes" id="UP000077339"/>
    </source>
</evidence>
<dbReference type="OrthoDB" id="9768630at2"/>
<dbReference type="SUPFAM" id="SSF53850">
    <property type="entry name" value="Periplasmic binding protein-like II"/>
    <property type="match status" value="1"/>
</dbReference>
<dbReference type="AlphaFoldDB" id="A0A176K115"/>
<evidence type="ECO:0000256" key="4">
    <source>
        <dbReference type="ARBA" id="ARBA00023139"/>
    </source>
</evidence>
<accession>A0A176K115</accession>
<keyword evidence="4" id="KW-0564">Palmitate</keyword>
<keyword evidence="5" id="KW-0449">Lipoprotein</keyword>
<proteinExistence type="predicted"/>
<organism evidence="6 7">
    <name type="scientific">Kosmotoga arenicorallina S304</name>
    <dbReference type="NCBI Taxonomy" id="1453497"/>
    <lineage>
        <taxon>Bacteria</taxon>
        <taxon>Thermotogati</taxon>
        <taxon>Thermotogota</taxon>
        <taxon>Thermotogae</taxon>
        <taxon>Kosmotogales</taxon>
        <taxon>Kosmotogaceae</taxon>
        <taxon>Kosmotoga</taxon>
    </lineage>
</organism>
<dbReference type="PANTHER" id="PTHR43649:SF33">
    <property type="entry name" value="POLYGALACTURONAN_RHAMNOGALACTURONAN-BINDING PROTEIN YTCQ"/>
    <property type="match status" value="1"/>
</dbReference>
<sequence>MKRFMVFLVIVLLLALSVTALGKIQVKLWFHSGRGSERDVINDQVKRFNAMQDEIEIIAVQLPEGSYNDQVQAAALANGLPDILDLDGPYVSNYAWAGYLLPLDEFMTSELRSDFLPSIISQGLYNGRIYALGTFDSGLAIWANKKYLDKIGARIPKSVDDAWTFEEFMDILRKLKELPEIKFPLDMKINYGVGEWYTYGFSPIFQAFGADLIDRSDYMSADGILNGPEALAAAAWFQALFAQGFVNPNPPGDNEFIEGKSALSWVGHWVYNQYKEALGDDLVLVPMPKFFKQATGMGSWAWSITTNSKHPEAAWKFLEFILRPEEILNMTNANGAVPSRKSAIAISPLYGEGGPLNIFVQQLETIAVPRPVTPAYPTITAAFAKALDNIINGSDIRKELDRAVKEINEDIEYNEGYPVY</sequence>
<gene>
    <name evidence="6" type="ORF">AT15_09930</name>
</gene>
<dbReference type="Proteomes" id="UP000077339">
    <property type="component" value="Unassembled WGS sequence"/>
</dbReference>
<evidence type="ECO:0000256" key="5">
    <source>
        <dbReference type="ARBA" id="ARBA00023288"/>
    </source>
</evidence>
<dbReference type="Gene3D" id="3.40.190.10">
    <property type="entry name" value="Periplasmic binding protein-like II"/>
    <property type="match status" value="1"/>
</dbReference>
<dbReference type="EMBL" id="JFHK01000007">
    <property type="protein sequence ID" value="OAA30731.1"/>
    <property type="molecule type" value="Genomic_DNA"/>
</dbReference>
<keyword evidence="3" id="KW-0472">Membrane</keyword>
<keyword evidence="2" id="KW-0732">Signal</keyword>
<evidence type="ECO:0000256" key="3">
    <source>
        <dbReference type="ARBA" id="ARBA00023136"/>
    </source>
</evidence>
<comment type="caution">
    <text evidence="6">The sequence shown here is derived from an EMBL/GenBank/DDBJ whole genome shotgun (WGS) entry which is preliminary data.</text>
</comment>
<keyword evidence="1" id="KW-1003">Cell membrane</keyword>
<name>A0A176K115_9BACT</name>
<protein>
    <submittedName>
        <fullName evidence="6">ABC transporter substrate-binding protein</fullName>
    </submittedName>
</protein>
<dbReference type="STRING" id="1453497.AT15_09930"/>
<dbReference type="PATRIC" id="fig|1453497.3.peg.1966"/>
<dbReference type="InterPro" id="IPR006059">
    <property type="entry name" value="SBP"/>
</dbReference>
<dbReference type="InterPro" id="IPR050490">
    <property type="entry name" value="Bact_solute-bd_prot1"/>
</dbReference>
<dbReference type="CDD" id="cd13585">
    <property type="entry name" value="PBP2_TMBP_like"/>
    <property type="match status" value="1"/>
</dbReference>
<dbReference type="RefSeq" id="WP_068347364.1">
    <property type="nucleotide sequence ID" value="NZ_JFHK01000007.1"/>
</dbReference>